<feature type="domain" description="MACPF-like" evidence="2">
    <location>
        <begin position="359"/>
        <end position="490"/>
    </location>
</feature>
<protein>
    <recommendedName>
        <fullName evidence="2">MACPF-like domain-containing protein</fullName>
    </recommendedName>
</protein>
<organism evidence="3 4">
    <name type="scientific">Aspergillus tamarii</name>
    <dbReference type="NCBI Taxonomy" id="41984"/>
    <lineage>
        <taxon>Eukaryota</taxon>
        <taxon>Fungi</taxon>
        <taxon>Dikarya</taxon>
        <taxon>Ascomycota</taxon>
        <taxon>Pezizomycotina</taxon>
        <taxon>Eurotiomycetes</taxon>
        <taxon>Eurotiomycetidae</taxon>
        <taxon>Eurotiales</taxon>
        <taxon>Aspergillaceae</taxon>
        <taxon>Aspergillus</taxon>
        <taxon>Aspergillus subgen. Circumdati</taxon>
    </lineage>
</organism>
<dbReference type="InterPro" id="IPR054586">
    <property type="entry name" value="MACPF_1_fungal"/>
</dbReference>
<name>A0A5N6V980_ASPTM</name>
<dbReference type="AlphaFoldDB" id="A0A5N6V980"/>
<evidence type="ECO:0000313" key="3">
    <source>
        <dbReference type="EMBL" id="KAE8167512.1"/>
    </source>
</evidence>
<evidence type="ECO:0000313" key="4">
    <source>
        <dbReference type="Proteomes" id="UP000326950"/>
    </source>
</evidence>
<dbReference type="OrthoDB" id="2562973at2759"/>
<feature type="region of interest" description="Disordered" evidence="1">
    <location>
        <begin position="424"/>
        <end position="445"/>
    </location>
</feature>
<accession>A0A5N6V980</accession>
<feature type="compositionally biased region" description="Polar residues" evidence="1">
    <location>
        <begin position="427"/>
        <end position="445"/>
    </location>
</feature>
<reference evidence="3 4" key="1">
    <citation type="submission" date="2019-04" db="EMBL/GenBank/DDBJ databases">
        <title>Friends and foes A comparative genomics study of 23 Aspergillus species from section Flavi.</title>
        <authorList>
            <consortium name="DOE Joint Genome Institute"/>
            <person name="Kjaerbolling I."/>
            <person name="Vesth T."/>
            <person name="Frisvad J.C."/>
            <person name="Nybo J.L."/>
            <person name="Theobald S."/>
            <person name="Kildgaard S."/>
            <person name="Isbrandt T."/>
            <person name="Kuo A."/>
            <person name="Sato A."/>
            <person name="Lyhne E.K."/>
            <person name="Kogle M.E."/>
            <person name="Wiebenga A."/>
            <person name="Kun R.S."/>
            <person name="Lubbers R.J."/>
            <person name="Makela M.R."/>
            <person name="Barry K."/>
            <person name="Chovatia M."/>
            <person name="Clum A."/>
            <person name="Daum C."/>
            <person name="Haridas S."/>
            <person name="He G."/>
            <person name="LaButti K."/>
            <person name="Lipzen A."/>
            <person name="Mondo S."/>
            <person name="Riley R."/>
            <person name="Salamov A."/>
            <person name="Simmons B.A."/>
            <person name="Magnuson J.K."/>
            <person name="Henrissat B."/>
            <person name="Mortensen U.H."/>
            <person name="Larsen T.O."/>
            <person name="Devries R.P."/>
            <person name="Grigoriev I.V."/>
            <person name="Machida M."/>
            <person name="Baker S.E."/>
            <person name="Andersen M.R."/>
        </authorList>
    </citation>
    <scope>NUCLEOTIDE SEQUENCE [LARGE SCALE GENOMIC DNA]</scope>
    <source>
        <strain evidence="3 4">CBS 117626</strain>
    </source>
</reference>
<dbReference type="Proteomes" id="UP000326950">
    <property type="component" value="Unassembled WGS sequence"/>
</dbReference>
<dbReference type="EMBL" id="ML738589">
    <property type="protein sequence ID" value="KAE8167512.1"/>
    <property type="molecule type" value="Genomic_DNA"/>
</dbReference>
<proteinExistence type="predicted"/>
<keyword evidence="4" id="KW-1185">Reference proteome</keyword>
<evidence type="ECO:0000259" key="2">
    <source>
        <dbReference type="Pfam" id="PF22693"/>
    </source>
</evidence>
<sequence length="912" mass="101198">MATIRLDVNLFNAKDDSVKRTNCVPLKDFDISSKKLSDVRSVLIENGGLDASKVGCSFCSPTGALVNDASSFSDYVDILSEEGKDKEKGDDEKKKNIYNVYVYLKSKKTSTGLSDEAKETLKKELNLKLSVSSQHNVYIRIDLTIQDKPELLKTSLDQLTSSFNKADWVAEASEDATNPAHMSEKEWNIVIRNNSLTSASRLVFSNLGRASDGTKKLKFRRIERAPYSAFVLKPRKFQPHEISDSEVKVEQQFHIPRFIVADDSYVDTFETKSSVATAMARSSFSSIEAEASIEGGAFGFSAAVSAGFSSNESSALSKQSTAENSVMNITYNFPRVVLHLDEYSLALSDECSEDLMRVKDVDSLIAFHHKYGHFFATRVELGGRLFSSEKFSTLGTSSESEATKQMKIAASASFSSKYVSGSASYSQENGQSGQDSDTRRSMQSSISWQAQGGDTLLCNKQVTHFPPAWCPTVAPFQNWRAIKQEDVVPLGDFIGRIPGYEDIPDKFNKLAEITRRKETVSFRLSLDTWQRADKNKPEYLSLQHAWRIRQEVVQLHANELAKDPVAVVKAFQGNVFNLPFVPASIQELYDSGHPGLTFEDNTNENVFDVEVETLLNQAPALQYGKRYHIFNRKRGLWLRAIIIFQNGKEITVLAAGPKHEATLFEFRANEREGPIRNGDTCVLMVYGPDGKQKGIIALSLRGQNAGEGVDDAKSIGALPYSVPNEGRIRFTVLEMVYNVVLCQQEFEIPSSNPKTSRYPKQFKDPLFTAVSLLLAASTALASPANVRSESLKISGLTANASKLGDSNIQFTLTDPNYPDDTPTDCTVMWSTNSIPPSNARCNGNNYYIRLLGGVKEFDKFTIELERVSGPIKEIGQASFSETAPGSKWECKENPQEGVLKRCYYNGVVEVKV</sequence>
<dbReference type="Pfam" id="PF22693">
    <property type="entry name" value="MACPF_1"/>
    <property type="match status" value="1"/>
</dbReference>
<gene>
    <name evidence="3" type="ORF">BDV40DRAFT_284834</name>
</gene>
<evidence type="ECO:0000256" key="1">
    <source>
        <dbReference type="SAM" id="MobiDB-lite"/>
    </source>
</evidence>